<dbReference type="EMBL" id="CAJPIN010005024">
    <property type="protein sequence ID" value="CAG2057201.1"/>
    <property type="molecule type" value="Genomic_DNA"/>
</dbReference>
<dbReference type="Proteomes" id="UP001153148">
    <property type="component" value="Unassembled WGS sequence"/>
</dbReference>
<comment type="caution">
    <text evidence="2">The sequence shown here is derived from an EMBL/GenBank/DDBJ whole genome shotgun (WGS) entry which is preliminary data.</text>
</comment>
<reference evidence="2" key="1">
    <citation type="submission" date="2021-03" db="EMBL/GenBank/DDBJ databases">
        <authorList>
            <person name="Tran Van P."/>
        </authorList>
    </citation>
    <scope>NUCLEOTIDE SEQUENCE</scope>
</reference>
<evidence type="ECO:0000313" key="2">
    <source>
        <dbReference type="EMBL" id="CAG2057201.1"/>
    </source>
</evidence>
<name>A0ABN7NVT6_TIMPD</name>
<gene>
    <name evidence="2" type="ORF">TPAB3V08_LOCUS4180</name>
</gene>
<keyword evidence="3" id="KW-1185">Reference proteome</keyword>
<evidence type="ECO:0000313" key="3">
    <source>
        <dbReference type="Proteomes" id="UP001153148"/>
    </source>
</evidence>
<proteinExistence type="predicted"/>
<feature type="non-terminal residue" evidence="2">
    <location>
        <position position="1"/>
    </location>
</feature>
<dbReference type="Gene3D" id="2.30.30.40">
    <property type="entry name" value="SH3 Domains"/>
    <property type="match status" value="1"/>
</dbReference>
<organism evidence="2 3">
    <name type="scientific">Timema podura</name>
    <name type="common">Walking stick</name>
    <dbReference type="NCBI Taxonomy" id="61482"/>
    <lineage>
        <taxon>Eukaryota</taxon>
        <taxon>Metazoa</taxon>
        <taxon>Ecdysozoa</taxon>
        <taxon>Arthropoda</taxon>
        <taxon>Hexapoda</taxon>
        <taxon>Insecta</taxon>
        <taxon>Pterygota</taxon>
        <taxon>Neoptera</taxon>
        <taxon>Polyneoptera</taxon>
        <taxon>Phasmatodea</taxon>
        <taxon>Timematodea</taxon>
        <taxon>Timematoidea</taxon>
        <taxon>Timematidae</taxon>
        <taxon>Timema</taxon>
    </lineage>
</organism>
<accession>A0ABN7NVT6</accession>
<dbReference type="SUPFAM" id="SSF50044">
    <property type="entry name" value="SH3-domain"/>
    <property type="match status" value="2"/>
</dbReference>
<evidence type="ECO:0000256" key="1">
    <source>
        <dbReference type="SAM" id="MobiDB-lite"/>
    </source>
</evidence>
<feature type="region of interest" description="Disordered" evidence="1">
    <location>
        <begin position="216"/>
        <end position="235"/>
    </location>
</feature>
<feature type="compositionally biased region" description="Polar residues" evidence="1">
    <location>
        <begin position="216"/>
        <end position="226"/>
    </location>
</feature>
<sequence>TKPVAFAVRTNVSYDGSVDDDSPVHGSAISFDIRDFLHIKHESQLGVAVTVIVNSFEWPDIFTNRTPTRWGDGVAVFKNVTLLQFDELQILHTVTTRGDICSEVHYFMFSYARKLNACNTLGPVSSAALQLQDQVCVSLLKKDYSGKDSIIGREKYDNNWWIGRLVKEGCDVGFIPSPVKLENLRLQQTQARNSKLYSSKTSSSSNLGGLVNDVLTSKGATSRGSTPPTPGLQAH</sequence>
<dbReference type="InterPro" id="IPR036028">
    <property type="entry name" value="SH3-like_dom_sf"/>
</dbReference>
<protein>
    <submittedName>
        <fullName evidence="2">Uncharacterized protein</fullName>
    </submittedName>
</protein>
<dbReference type="PANTHER" id="PTHR11824">
    <property type="entry name" value="VOLTAGE-DEPENDENT CALCIUM CHANNEL BETA SUBUNIT"/>
    <property type="match status" value="1"/>
</dbReference>